<organism evidence="1 4">
    <name type="scientific">Synchytrium endobioticum</name>
    <dbReference type="NCBI Taxonomy" id="286115"/>
    <lineage>
        <taxon>Eukaryota</taxon>
        <taxon>Fungi</taxon>
        <taxon>Fungi incertae sedis</taxon>
        <taxon>Chytridiomycota</taxon>
        <taxon>Chytridiomycota incertae sedis</taxon>
        <taxon>Chytridiomycetes</taxon>
        <taxon>Synchytriales</taxon>
        <taxon>Synchytriaceae</taxon>
        <taxon>Synchytrium</taxon>
    </lineage>
</organism>
<name>A0A507CZ06_9FUNG</name>
<dbReference type="Proteomes" id="UP000317494">
    <property type="component" value="Unassembled WGS sequence"/>
</dbReference>
<reference evidence="3 4" key="1">
    <citation type="journal article" date="2019" name="Sci. Rep.">
        <title>Comparative genomics of chytrid fungi reveal insights into the obligate biotrophic and pathogenic lifestyle of Synchytrium endobioticum.</title>
        <authorList>
            <person name="van de Vossenberg B.T.L.H."/>
            <person name="Warris S."/>
            <person name="Nguyen H.D.T."/>
            <person name="van Gent-Pelzer M.P.E."/>
            <person name="Joly D.L."/>
            <person name="van de Geest H.C."/>
            <person name="Bonants P.J.M."/>
            <person name="Smith D.S."/>
            <person name="Levesque C.A."/>
            <person name="van der Lee T.A.J."/>
        </authorList>
    </citation>
    <scope>NUCLEOTIDE SEQUENCE [LARGE SCALE GENOMIC DNA]</scope>
    <source>
        <strain evidence="1 4">LEV6574</strain>
        <strain evidence="2 3">MB42</strain>
    </source>
</reference>
<dbReference type="OrthoDB" id="2114258at2759"/>
<sequence>MAIPLGVASIYRLAAPSNGHTLECSPTFNGVPVAATFLMRQAEPVFNKQFPGLEISSVYVVDGQHFAYSESSLFGLFASSATVRVPIYERLPREEEMRLASAGLRKHPVGEAIISGSCSYGCAKVVITDIKVVKMNGDEVWTWQAGCT</sequence>
<protein>
    <submittedName>
        <fullName evidence="1">Uncharacterized protein</fullName>
    </submittedName>
</protein>
<dbReference type="AlphaFoldDB" id="A0A507CZ06"/>
<evidence type="ECO:0000313" key="4">
    <source>
        <dbReference type="Proteomes" id="UP000320475"/>
    </source>
</evidence>
<comment type="caution">
    <text evidence="1">The sequence shown here is derived from an EMBL/GenBank/DDBJ whole genome shotgun (WGS) entry which is preliminary data.</text>
</comment>
<gene>
    <name evidence="1" type="ORF">SeLEV6574_g04500</name>
    <name evidence="2" type="ORF">SeMB42_g03197</name>
</gene>
<dbReference type="EMBL" id="QEAN01000110">
    <property type="protein sequence ID" value="TPX47799.1"/>
    <property type="molecule type" value="Genomic_DNA"/>
</dbReference>
<accession>A0A507CZ06</accession>
<dbReference type="VEuPathDB" id="FungiDB:SeMB42_g03197"/>
<evidence type="ECO:0000313" key="3">
    <source>
        <dbReference type="Proteomes" id="UP000317494"/>
    </source>
</evidence>
<evidence type="ECO:0000313" key="1">
    <source>
        <dbReference type="EMBL" id="TPX44447.1"/>
    </source>
</evidence>
<dbReference type="Proteomes" id="UP000320475">
    <property type="component" value="Unassembled WGS sequence"/>
</dbReference>
<evidence type="ECO:0000313" key="2">
    <source>
        <dbReference type="EMBL" id="TPX47799.1"/>
    </source>
</evidence>
<keyword evidence="3" id="KW-1185">Reference proteome</keyword>
<proteinExistence type="predicted"/>
<dbReference type="EMBL" id="QEAM01000182">
    <property type="protein sequence ID" value="TPX44447.1"/>
    <property type="molecule type" value="Genomic_DNA"/>
</dbReference>